<accession>A0A1B1S356</accession>
<evidence type="ECO:0000313" key="2">
    <source>
        <dbReference type="Proteomes" id="UP000053354"/>
    </source>
</evidence>
<dbReference type="AlphaFoldDB" id="A0A1B1S356"/>
<sequence length="704" mass="82132">MANQPTISEFITAAYPTEKTVKILEYNAETSSLKKQLAFSGYENFIGICTQKPKISRDPNLYYTVEKTITYKNNANVLVINKADFLDLKNAFHSSAELIVYMPLNIIDRASFLPLWAYKMARKKNWEFSFETFLDNTDKARTGIVFKRNYPQEKTARQYLSPELGIEGFFELLNKRQLEYVVLRWFDELPFLDLDEDVDLLVSDKHIELVRDLLNETVGILPFDIYSVGGLTGSNFKNIAYYPPYIAETIVDQRQLWKDKYYVPSSFHHFLSLMYHAVYHKGEKSGIPVRSGEVVKQIPQDHDYPGILKRLADENKIQLDEVSLESFHRVLDEHGWAPSTDTIRKLIGVSGKWLESIIQSSEHNFEKDGELMVFVVREWAEERQLTSKIVDWFERNGLCLVRAVKLNEEQKRNATQNLRGGNWGQGPWAVSGGKPSTLLVMYDYHPKQLNAKMKKKYPHVSNEHYLLKEQLRSEINFTLAIDQRANPLHSADDEIEALDYMAAITPDLLTEVKKIIVEWDEAYRTPEKVIADVSEKKRRAKVEVIRYEGKKAVKKTYKAGKERFLNREKFVYGELSKECDFIPPLLSSGDNYIIIPYLKTNPLSESWHIKKQILKRKYKQEIFSINEFFYNKGYALIDFHPGNLLLTSEGLKIIDFEFLYRYDNLPLKVTESFDLNGFPEDFTADRPYGIFPKQRRNMWKKILY</sequence>
<dbReference type="EMBL" id="CP016540">
    <property type="protein sequence ID" value="ANU27621.1"/>
    <property type="molecule type" value="Genomic_DNA"/>
</dbReference>
<dbReference type="KEGG" id="pll:I858_011555"/>
<gene>
    <name evidence="1" type="ORF">I858_011555</name>
</gene>
<dbReference type="SUPFAM" id="SSF56112">
    <property type="entry name" value="Protein kinase-like (PK-like)"/>
    <property type="match status" value="1"/>
</dbReference>
<dbReference type="OrthoDB" id="6812310at2"/>
<protein>
    <recommendedName>
        <fullName evidence="3">Protein kinase domain-containing protein</fullName>
    </recommendedName>
</protein>
<dbReference type="Proteomes" id="UP000053354">
    <property type="component" value="Chromosome"/>
</dbReference>
<evidence type="ECO:0008006" key="3">
    <source>
        <dbReference type="Google" id="ProtNLM"/>
    </source>
</evidence>
<evidence type="ECO:0000313" key="1">
    <source>
        <dbReference type="EMBL" id="ANU27621.1"/>
    </source>
</evidence>
<dbReference type="InterPro" id="IPR011009">
    <property type="entry name" value="Kinase-like_dom_sf"/>
</dbReference>
<reference evidence="1" key="1">
    <citation type="submission" date="2016-10" db="EMBL/GenBank/DDBJ databases">
        <authorList>
            <person name="See-Too W.S."/>
        </authorList>
    </citation>
    <scope>NUCLEOTIDE SEQUENCE</scope>
    <source>
        <strain evidence="1">L10.15</strain>
    </source>
</reference>
<keyword evidence="2" id="KW-1185">Reference proteome</keyword>
<proteinExistence type="predicted"/>
<name>A0A1B1S356_9BACL</name>
<organism evidence="1 2">
    <name type="scientific">Planococcus versutus</name>
    <dbReference type="NCBI Taxonomy" id="1302659"/>
    <lineage>
        <taxon>Bacteria</taxon>
        <taxon>Bacillati</taxon>
        <taxon>Bacillota</taxon>
        <taxon>Bacilli</taxon>
        <taxon>Bacillales</taxon>
        <taxon>Caryophanaceae</taxon>
        <taxon>Planococcus</taxon>
    </lineage>
</organism>
<dbReference type="STRING" id="1302659.I858_011555"/>